<dbReference type="SUPFAM" id="SSF50978">
    <property type="entry name" value="WD40 repeat-like"/>
    <property type="match status" value="1"/>
</dbReference>
<dbReference type="GO" id="GO:0006886">
    <property type="term" value="P:intracellular protein transport"/>
    <property type="evidence" value="ECO:0000318"/>
    <property type="project" value="GO_Central"/>
</dbReference>
<dbReference type="PROSITE" id="PS50195">
    <property type="entry name" value="PX"/>
    <property type="match status" value="1"/>
</dbReference>
<dbReference type="GeneID" id="5009581"/>
<dbReference type="KEGG" id="ptm:GSPATT00004493001"/>
<dbReference type="GO" id="GO:0032456">
    <property type="term" value="P:endocytic recycling"/>
    <property type="evidence" value="ECO:0000318"/>
    <property type="project" value="GO_Central"/>
</dbReference>
<dbReference type="AlphaFoldDB" id="A0BCY2"/>
<accession>A0BCY2</accession>
<dbReference type="SUPFAM" id="SSF64268">
    <property type="entry name" value="PX domain"/>
    <property type="match status" value="1"/>
</dbReference>
<protein>
    <recommendedName>
        <fullName evidence="1">PX domain-containing protein</fullName>
    </recommendedName>
</protein>
<name>A0BCY2_PARTE</name>
<dbReference type="RefSeq" id="XP_001423797.1">
    <property type="nucleotide sequence ID" value="XM_001423760.1"/>
</dbReference>
<dbReference type="Pfam" id="PF00787">
    <property type="entry name" value="PX"/>
    <property type="match status" value="1"/>
</dbReference>
<gene>
    <name evidence="2" type="ORF">GSPATT00004493001</name>
</gene>
<dbReference type="EMBL" id="CT867986">
    <property type="protein sequence ID" value="CAK56399.1"/>
    <property type="molecule type" value="Genomic_DNA"/>
</dbReference>
<dbReference type="PANTHER" id="PTHR12431:SF14">
    <property type="entry name" value="LD15323P"/>
    <property type="match status" value="1"/>
</dbReference>
<dbReference type="InterPro" id="IPR036871">
    <property type="entry name" value="PX_dom_sf"/>
</dbReference>
<evidence type="ECO:0000313" key="3">
    <source>
        <dbReference type="Proteomes" id="UP000000600"/>
    </source>
</evidence>
<dbReference type="Gene3D" id="3.30.1520.10">
    <property type="entry name" value="Phox-like domain"/>
    <property type="match status" value="1"/>
</dbReference>
<organism evidence="2 3">
    <name type="scientific">Paramecium tetraurelia</name>
    <dbReference type="NCBI Taxonomy" id="5888"/>
    <lineage>
        <taxon>Eukaryota</taxon>
        <taxon>Sar</taxon>
        <taxon>Alveolata</taxon>
        <taxon>Ciliophora</taxon>
        <taxon>Intramacronucleata</taxon>
        <taxon>Oligohymenophorea</taxon>
        <taxon>Peniculida</taxon>
        <taxon>Parameciidae</taxon>
        <taxon>Paramecium</taxon>
    </lineage>
</organism>
<dbReference type="CDD" id="cd06093">
    <property type="entry name" value="PX_domain"/>
    <property type="match status" value="1"/>
</dbReference>
<keyword evidence="3" id="KW-1185">Reference proteome</keyword>
<dbReference type="OMA" id="PRIVKSY"/>
<dbReference type="InterPro" id="IPR001683">
    <property type="entry name" value="PX_dom"/>
</dbReference>
<dbReference type="SMART" id="SM00312">
    <property type="entry name" value="PX"/>
    <property type="match status" value="1"/>
</dbReference>
<dbReference type="OrthoDB" id="10254720at2759"/>
<dbReference type="Gene3D" id="2.130.10.10">
    <property type="entry name" value="YVTN repeat-like/Quinoprotein amine dehydrogenase"/>
    <property type="match status" value="1"/>
</dbReference>
<proteinExistence type="predicted"/>
<dbReference type="InParanoid" id="A0BCY2"/>
<reference evidence="2 3" key="1">
    <citation type="journal article" date="2006" name="Nature">
        <title>Global trends of whole-genome duplications revealed by the ciliate Paramecium tetraurelia.</title>
        <authorList>
            <consortium name="Genoscope"/>
            <person name="Aury J.-M."/>
            <person name="Jaillon O."/>
            <person name="Duret L."/>
            <person name="Noel B."/>
            <person name="Jubin C."/>
            <person name="Porcel B.M."/>
            <person name="Segurens B."/>
            <person name="Daubin V."/>
            <person name="Anthouard V."/>
            <person name="Aiach N."/>
            <person name="Arnaiz O."/>
            <person name="Billaut A."/>
            <person name="Beisson J."/>
            <person name="Blanc I."/>
            <person name="Bouhouche K."/>
            <person name="Camara F."/>
            <person name="Duharcourt S."/>
            <person name="Guigo R."/>
            <person name="Gogendeau D."/>
            <person name="Katinka M."/>
            <person name="Keller A.-M."/>
            <person name="Kissmehl R."/>
            <person name="Klotz C."/>
            <person name="Koll F."/>
            <person name="Le Moue A."/>
            <person name="Lepere C."/>
            <person name="Malinsky S."/>
            <person name="Nowacki M."/>
            <person name="Nowak J.K."/>
            <person name="Plattner H."/>
            <person name="Poulain J."/>
            <person name="Ruiz F."/>
            <person name="Serrano V."/>
            <person name="Zagulski M."/>
            <person name="Dessen P."/>
            <person name="Betermier M."/>
            <person name="Weissenbach J."/>
            <person name="Scarpelli C."/>
            <person name="Schachter V."/>
            <person name="Sperling L."/>
            <person name="Meyer E."/>
            <person name="Cohen J."/>
            <person name="Wincker P."/>
        </authorList>
    </citation>
    <scope>NUCLEOTIDE SEQUENCE [LARGE SCALE GENOMIC DNA]</scope>
    <source>
        <strain evidence="2 3">Stock d4-2</strain>
    </source>
</reference>
<dbReference type="HOGENOM" id="CLU_627719_0_0_1"/>
<dbReference type="GO" id="GO:0005769">
    <property type="term" value="C:early endosome"/>
    <property type="evidence" value="ECO:0000318"/>
    <property type="project" value="GO_Central"/>
</dbReference>
<dbReference type="Proteomes" id="UP000000600">
    <property type="component" value="Unassembled WGS sequence"/>
</dbReference>
<sequence>MISVVGYENQNNVIYYVVQFENTVLQKRFSQFEELHQSLLPYFPLPNLPPKQYVTVLIGKSIEQLEKRQKALDIYIKELYKNPRIVKSYQFQSFLGLAQSIQMIYEFEGLSQPIKDFSINFDMGLMLVLGSEKKSVPSIFNKVNQNSQALGTLECWLQKEEVFKKEWTHSFTKQTTCFHHLENTVVVGFIDGTLTLFLLNQQNEIASFKEYNQHSSKVLAVHLINGCLCSVSESEFKVFSMNKNIFLVNQTLKDLQGMLISDEKAYVYDLVGAIFVYELQNQKMSLLLKFDTQLENIKGIAKCNYKLYCVNQNGVILILETETYTVLQKGKGKVQSKEISHSESRQMIYVGNKDGSVTAYDSSDFSSLCKLFVMYLVIINAHINSVSKIRNFENENLLLTGGEDRYIRVSHSYISKAWRLPNVLIGDAAKQSSLKQI</sequence>
<dbReference type="PANTHER" id="PTHR12431">
    <property type="entry name" value="SORTING NEXIN 17 AND 27"/>
    <property type="match status" value="1"/>
</dbReference>
<feature type="domain" description="PX" evidence="1">
    <location>
        <begin position="1"/>
        <end position="102"/>
    </location>
</feature>
<dbReference type="InterPro" id="IPR036322">
    <property type="entry name" value="WD40_repeat_dom_sf"/>
</dbReference>
<dbReference type="GO" id="GO:0035091">
    <property type="term" value="F:phosphatidylinositol binding"/>
    <property type="evidence" value="ECO:0000318"/>
    <property type="project" value="GO_Central"/>
</dbReference>
<evidence type="ECO:0000313" key="2">
    <source>
        <dbReference type="EMBL" id="CAK56399.1"/>
    </source>
</evidence>
<dbReference type="InterPro" id="IPR015943">
    <property type="entry name" value="WD40/YVTN_repeat-like_dom_sf"/>
</dbReference>
<dbReference type="STRING" id="5888.A0BCY2"/>
<evidence type="ECO:0000259" key="1">
    <source>
        <dbReference type="PROSITE" id="PS50195"/>
    </source>
</evidence>